<evidence type="ECO:0000256" key="3">
    <source>
        <dbReference type="ARBA" id="ARBA00022448"/>
    </source>
</evidence>
<dbReference type="OrthoDB" id="4540492at2759"/>
<dbReference type="InterPro" id="IPR005828">
    <property type="entry name" value="MFS_sugar_transport-like"/>
</dbReference>
<dbReference type="FunFam" id="1.20.1250.20:FF:000134">
    <property type="entry name" value="MFS sugar transporter protein"/>
    <property type="match status" value="1"/>
</dbReference>
<dbReference type="PANTHER" id="PTHR48022:SF31">
    <property type="entry name" value="HEXOSE TRANSPORTER"/>
    <property type="match status" value="1"/>
</dbReference>
<dbReference type="Pfam" id="PF00083">
    <property type="entry name" value="Sugar_tr"/>
    <property type="match status" value="1"/>
</dbReference>
<proteinExistence type="inferred from homology"/>
<evidence type="ECO:0000256" key="2">
    <source>
        <dbReference type="ARBA" id="ARBA00010992"/>
    </source>
</evidence>
<feature type="region of interest" description="Disordered" evidence="8">
    <location>
        <begin position="488"/>
        <end position="516"/>
    </location>
</feature>
<evidence type="ECO:0000259" key="10">
    <source>
        <dbReference type="PROSITE" id="PS50850"/>
    </source>
</evidence>
<dbReference type="InterPro" id="IPR003663">
    <property type="entry name" value="Sugar/inositol_transpt"/>
</dbReference>
<feature type="transmembrane region" description="Helical" evidence="9">
    <location>
        <begin position="20"/>
        <end position="37"/>
    </location>
</feature>
<name>A0A8H7TJZ9_9HELO</name>
<feature type="transmembrane region" description="Helical" evidence="9">
    <location>
        <begin position="368"/>
        <end position="389"/>
    </location>
</feature>
<reference evidence="11" key="1">
    <citation type="submission" date="2021-02" db="EMBL/GenBank/DDBJ databases">
        <title>Genome sequence Cadophora malorum strain M34.</title>
        <authorList>
            <person name="Stefanovic E."/>
            <person name="Vu D."/>
            <person name="Scully C."/>
            <person name="Dijksterhuis J."/>
            <person name="Roader J."/>
            <person name="Houbraken J."/>
        </authorList>
    </citation>
    <scope>NUCLEOTIDE SEQUENCE</scope>
    <source>
        <strain evidence="11">M34</strain>
    </source>
</reference>
<dbReference type="Proteomes" id="UP000664132">
    <property type="component" value="Unassembled WGS sequence"/>
</dbReference>
<feature type="transmembrane region" description="Helical" evidence="9">
    <location>
        <begin position="150"/>
        <end position="171"/>
    </location>
</feature>
<evidence type="ECO:0000256" key="9">
    <source>
        <dbReference type="SAM" id="Phobius"/>
    </source>
</evidence>
<dbReference type="PROSITE" id="PS50850">
    <property type="entry name" value="MFS"/>
    <property type="match status" value="1"/>
</dbReference>
<protein>
    <recommendedName>
        <fullName evidence="10">Major facilitator superfamily (MFS) profile domain-containing protein</fullName>
    </recommendedName>
</protein>
<comment type="similarity">
    <text evidence="2 7">Belongs to the major facilitator superfamily. Sugar transporter (TC 2.A.1.1) family.</text>
</comment>
<comment type="subcellular location">
    <subcellularLocation>
        <location evidence="1">Membrane</location>
        <topology evidence="1">Multi-pass membrane protein</topology>
    </subcellularLocation>
</comment>
<feature type="domain" description="Major facilitator superfamily (MFS) profile" evidence="10">
    <location>
        <begin position="24"/>
        <end position="461"/>
    </location>
</feature>
<feature type="transmembrane region" description="Helical" evidence="9">
    <location>
        <begin position="438"/>
        <end position="458"/>
    </location>
</feature>
<feature type="transmembrane region" description="Helical" evidence="9">
    <location>
        <begin position="341"/>
        <end position="362"/>
    </location>
</feature>
<dbReference type="GO" id="GO:0016020">
    <property type="term" value="C:membrane"/>
    <property type="evidence" value="ECO:0007669"/>
    <property type="project" value="UniProtKB-SubCell"/>
</dbReference>
<feature type="transmembrane region" description="Helical" evidence="9">
    <location>
        <begin position="57"/>
        <end position="80"/>
    </location>
</feature>
<dbReference type="InterPro" id="IPR050360">
    <property type="entry name" value="MFS_Sugar_Transporters"/>
</dbReference>
<evidence type="ECO:0000256" key="6">
    <source>
        <dbReference type="ARBA" id="ARBA00023136"/>
    </source>
</evidence>
<evidence type="ECO:0000313" key="12">
    <source>
        <dbReference type="Proteomes" id="UP000664132"/>
    </source>
</evidence>
<keyword evidence="5 9" id="KW-1133">Transmembrane helix</keyword>
<feature type="transmembrane region" description="Helical" evidence="9">
    <location>
        <begin position="92"/>
        <end position="110"/>
    </location>
</feature>
<feature type="transmembrane region" description="Helical" evidence="9">
    <location>
        <begin position="272"/>
        <end position="294"/>
    </location>
</feature>
<organism evidence="11 12">
    <name type="scientific">Cadophora malorum</name>
    <dbReference type="NCBI Taxonomy" id="108018"/>
    <lineage>
        <taxon>Eukaryota</taxon>
        <taxon>Fungi</taxon>
        <taxon>Dikarya</taxon>
        <taxon>Ascomycota</taxon>
        <taxon>Pezizomycotina</taxon>
        <taxon>Leotiomycetes</taxon>
        <taxon>Helotiales</taxon>
        <taxon>Ploettnerulaceae</taxon>
        <taxon>Cadophora</taxon>
    </lineage>
</organism>
<feature type="transmembrane region" description="Helical" evidence="9">
    <location>
        <begin position="314"/>
        <end position="334"/>
    </location>
</feature>
<gene>
    <name evidence="11" type="ORF">IFR04_005792</name>
</gene>
<dbReference type="InterPro" id="IPR036259">
    <property type="entry name" value="MFS_trans_sf"/>
</dbReference>
<keyword evidence="12" id="KW-1185">Reference proteome</keyword>
<evidence type="ECO:0000256" key="1">
    <source>
        <dbReference type="ARBA" id="ARBA00004141"/>
    </source>
</evidence>
<dbReference type="EMBL" id="JAFJYH010000072">
    <property type="protein sequence ID" value="KAG4421029.1"/>
    <property type="molecule type" value="Genomic_DNA"/>
</dbReference>
<evidence type="ECO:0000256" key="4">
    <source>
        <dbReference type="ARBA" id="ARBA00022692"/>
    </source>
</evidence>
<keyword evidence="6 9" id="KW-0472">Membrane</keyword>
<dbReference type="InterPro" id="IPR020846">
    <property type="entry name" value="MFS_dom"/>
</dbReference>
<dbReference type="AlphaFoldDB" id="A0A8H7TJZ9"/>
<comment type="caution">
    <text evidence="11">The sequence shown here is derived from an EMBL/GenBank/DDBJ whole genome shotgun (WGS) entry which is preliminary data.</text>
</comment>
<dbReference type="GO" id="GO:0005351">
    <property type="term" value="F:carbohydrate:proton symporter activity"/>
    <property type="evidence" value="ECO:0007669"/>
    <property type="project" value="TreeGrafter"/>
</dbReference>
<keyword evidence="3 7" id="KW-0813">Transport</keyword>
<dbReference type="SUPFAM" id="SSF103473">
    <property type="entry name" value="MFS general substrate transporter"/>
    <property type="match status" value="1"/>
</dbReference>
<accession>A0A8H7TJZ9</accession>
<evidence type="ECO:0000256" key="7">
    <source>
        <dbReference type="RuleBase" id="RU003346"/>
    </source>
</evidence>
<dbReference type="PANTHER" id="PTHR48022">
    <property type="entry name" value="PLASTIDIC GLUCOSE TRANSPORTER 4"/>
    <property type="match status" value="1"/>
</dbReference>
<dbReference type="NCBIfam" id="TIGR00879">
    <property type="entry name" value="SP"/>
    <property type="match status" value="1"/>
</dbReference>
<keyword evidence="4 9" id="KW-0812">Transmembrane</keyword>
<evidence type="ECO:0000256" key="5">
    <source>
        <dbReference type="ARBA" id="ARBA00022989"/>
    </source>
</evidence>
<evidence type="ECO:0000256" key="8">
    <source>
        <dbReference type="SAM" id="MobiDB-lite"/>
    </source>
</evidence>
<evidence type="ECO:0000313" key="11">
    <source>
        <dbReference type="EMBL" id="KAG4421029.1"/>
    </source>
</evidence>
<feature type="transmembrane region" description="Helical" evidence="9">
    <location>
        <begin position="410"/>
        <end position="432"/>
    </location>
</feature>
<sequence>MSTFQRQYVSKLVPSNTKILTTVVIAVAVVNSATLGYDSSVMNGLQILPSYTEYFHLTVATTGLNNAASWMGAILATPMLQFLPDKFGRKQAIVASAVVCIIGIILQAAAQNIAMFVIARIIVGLGATFSSGAAPALISELMPAVTRGRILGFFFSCFYVGSLASAIINYGSQNIQSTWSWRLPSLLQLIPSIMALCLLPFIPESPRWLVANGQPEHALEVLVVTQGNSDPNSETANATFAEIQNALTAEKTLFKQNPWIEIVSTVPNRKRLAILCTFGVMINSFGNFVVSYYLGKILDQAGITKTKTQTQINVILSCWSFAVALIGSWSLDYIGRRKQALVCIAGMITCLYIIGGMIKVFGTSTNTSGIYGTIAFIFFFQGFYAFSITPLTSVYPSEVSQYKLRMTGIAIFRLLDSGFGLLASFALSYAMADLGWKFYMINASYNILFFAIIHFLWVETNGLTLEEIALKFEGEVALTAGREIINAESETSETDSKRGSTVGMESKQAAVNLKEA</sequence>
<dbReference type="Gene3D" id="1.20.1250.20">
    <property type="entry name" value="MFS general substrate transporter like domains"/>
    <property type="match status" value="1"/>
</dbReference>
<feature type="transmembrane region" description="Helical" evidence="9">
    <location>
        <begin position="116"/>
        <end position="138"/>
    </location>
</feature>